<dbReference type="GO" id="GO:0160151">
    <property type="term" value="F:tRNA pseudouridine(32) synthase activity"/>
    <property type="evidence" value="ECO:0007669"/>
    <property type="project" value="UniProtKB-EC"/>
</dbReference>
<dbReference type="InterPro" id="IPR050188">
    <property type="entry name" value="RluA_PseudoU_synthase"/>
</dbReference>
<keyword evidence="18" id="KW-1185">Reference proteome</keyword>
<evidence type="ECO:0000256" key="3">
    <source>
        <dbReference type="ARBA" id="ARBA00022694"/>
    </source>
</evidence>
<keyword evidence="3" id="KW-0819">tRNA processing</keyword>
<organism evidence="17 18">
    <name type="scientific">Halovulum dunhuangense</name>
    <dbReference type="NCBI Taxonomy" id="1505036"/>
    <lineage>
        <taxon>Bacteria</taxon>
        <taxon>Pseudomonadati</taxon>
        <taxon>Pseudomonadota</taxon>
        <taxon>Alphaproteobacteria</taxon>
        <taxon>Rhodobacterales</taxon>
        <taxon>Paracoccaceae</taxon>
        <taxon>Halovulum</taxon>
    </lineage>
</organism>
<evidence type="ECO:0000256" key="13">
    <source>
        <dbReference type="ARBA" id="ARBA00042844"/>
    </source>
</evidence>
<reference evidence="17 18" key="1">
    <citation type="submission" date="2020-05" db="EMBL/GenBank/DDBJ databases">
        <title>Gimesia benthica sp. nov., a novel planctomycete isolated from a deep-sea water sample of the Northwest Indian Ocean.</title>
        <authorList>
            <person name="Wang J."/>
            <person name="Ruan C."/>
            <person name="Song L."/>
            <person name="Zhu Y."/>
            <person name="Li A."/>
            <person name="Zheng X."/>
            <person name="Wang L."/>
            <person name="Lu Z."/>
            <person name="Huang Y."/>
            <person name="Du W."/>
            <person name="Zhou Y."/>
            <person name="Huang L."/>
            <person name="Dai X."/>
        </authorList>
    </citation>
    <scope>NUCLEOTIDE SEQUENCE [LARGE SCALE GENOMIC DNA]</scope>
    <source>
        <strain evidence="17 18">YYQ-30</strain>
    </source>
</reference>
<evidence type="ECO:0000256" key="15">
    <source>
        <dbReference type="ARBA" id="ARBA00043143"/>
    </source>
</evidence>
<sequence length="221" mass="24245">MIARLPSGQPYAPPAGLSVLHADAQILVVDKPSGLLSVPGKDPGLEDCLEARVRAAFPDALLLHRLDMDTSGVMVFARTRLAQRHIAWQFEKRSLEKRYVARVWGRPAGDRGRVDLPLICDWPNRPLQMVCHARGKPSVTDWALLAVEGAASRLAVSPLTGRSHQIRVHLREIGHPILGDRFYATGDALAAADRLQLHAESLTLRHPEGGAWVSYTAPVPF</sequence>
<dbReference type="EC" id="5.4.99.28" evidence="8"/>
<evidence type="ECO:0000256" key="9">
    <source>
        <dbReference type="ARBA" id="ARBA00038945"/>
    </source>
</evidence>
<proteinExistence type="inferred from homology"/>
<dbReference type="EMBL" id="JABFBC010000001">
    <property type="protein sequence ID" value="NNU78966.1"/>
    <property type="molecule type" value="Genomic_DNA"/>
</dbReference>
<dbReference type="AlphaFoldDB" id="A0A849KY71"/>
<dbReference type="CDD" id="cd02869">
    <property type="entry name" value="PseudoU_synth_RluA_like"/>
    <property type="match status" value="1"/>
</dbReference>
<evidence type="ECO:0000256" key="7">
    <source>
        <dbReference type="ARBA" id="ARBA00037305"/>
    </source>
</evidence>
<comment type="catalytic activity">
    <reaction evidence="6">
        <text>uridine(746) in 23S rRNA = pseudouridine(746) in 23S rRNA</text>
        <dbReference type="Rhea" id="RHEA:42548"/>
        <dbReference type="Rhea" id="RHEA-COMP:10109"/>
        <dbReference type="Rhea" id="RHEA-COMP:10110"/>
        <dbReference type="ChEBI" id="CHEBI:65314"/>
        <dbReference type="ChEBI" id="CHEBI:65315"/>
        <dbReference type="EC" id="5.4.99.29"/>
    </reaction>
</comment>
<name>A0A849KY71_9RHOB</name>
<protein>
    <recommendedName>
        <fullName evidence="10">Dual-specificity RNA pseudouridine synthase RluA</fullName>
        <ecNumber evidence="8">5.4.99.28</ecNumber>
        <ecNumber evidence="9">5.4.99.29</ecNumber>
    </recommendedName>
    <alternativeName>
        <fullName evidence="11">23S rRNA pseudouridine(746) synthase</fullName>
    </alternativeName>
    <alternativeName>
        <fullName evidence="14">Ribosomal large subunit pseudouridine synthase A</fullName>
    </alternativeName>
    <alternativeName>
        <fullName evidence="13">rRNA pseudouridylate synthase A</fullName>
    </alternativeName>
    <alternativeName>
        <fullName evidence="15">rRNA-uridine isomerase A</fullName>
    </alternativeName>
    <alternativeName>
        <fullName evidence="12">tRNA pseudouridine(32) synthase</fullName>
    </alternativeName>
</protein>
<gene>
    <name evidence="17" type="ORF">HMH01_00815</name>
</gene>
<evidence type="ECO:0000256" key="11">
    <source>
        <dbReference type="ARBA" id="ARBA00041266"/>
    </source>
</evidence>
<dbReference type="SUPFAM" id="SSF55120">
    <property type="entry name" value="Pseudouridine synthase"/>
    <property type="match status" value="1"/>
</dbReference>
<dbReference type="PROSITE" id="PS01129">
    <property type="entry name" value="PSI_RLU"/>
    <property type="match status" value="1"/>
</dbReference>
<evidence type="ECO:0000313" key="17">
    <source>
        <dbReference type="EMBL" id="NNU78966.1"/>
    </source>
</evidence>
<comment type="similarity">
    <text evidence="1">Belongs to the pseudouridine synthase RluA family.</text>
</comment>
<evidence type="ECO:0000256" key="5">
    <source>
        <dbReference type="ARBA" id="ARBA00036184"/>
    </source>
</evidence>
<dbReference type="GO" id="GO:0160142">
    <property type="term" value="F:23S rRNA pseudouridine(746) synthase activity"/>
    <property type="evidence" value="ECO:0007669"/>
    <property type="project" value="UniProtKB-EC"/>
</dbReference>
<evidence type="ECO:0000256" key="4">
    <source>
        <dbReference type="ARBA" id="ARBA00023235"/>
    </source>
</evidence>
<dbReference type="GO" id="GO:0003723">
    <property type="term" value="F:RNA binding"/>
    <property type="evidence" value="ECO:0007669"/>
    <property type="project" value="InterPro"/>
</dbReference>
<accession>A0A849KY71</accession>
<evidence type="ECO:0000256" key="2">
    <source>
        <dbReference type="ARBA" id="ARBA00022552"/>
    </source>
</evidence>
<dbReference type="Pfam" id="PF00849">
    <property type="entry name" value="PseudoU_synth_2"/>
    <property type="match status" value="1"/>
</dbReference>
<dbReference type="Proteomes" id="UP000572377">
    <property type="component" value="Unassembled WGS sequence"/>
</dbReference>
<dbReference type="EC" id="5.4.99.29" evidence="9"/>
<dbReference type="GO" id="GO:0000455">
    <property type="term" value="P:enzyme-directed rRNA pseudouridine synthesis"/>
    <property type="evidence" value="ECO:0007669"/>
    <property type="project" value="TreeGrafter"/>
</dbReference>
<dbReference type="Gene3D" id="3.30.2350.10">
    <property type="entry name" value="Pseudouridine synthase"/>
    <property type="match status" value="1"/>
</dbReference>
<dbReference type="InterPro" id="IPR020103">
    <property type="entry name" value="PsdUridine_synth_cat_dom_sf"/>
</dbReference>
<dbReference type="InterPro" id="IPR006224">
    <property type="entry name" value="PsdUridine_synth_RluA-like_CS"/>
</dbReference>
<evidence type="ECO:0000256" key="8">
    <source>
        <dbReference type="ARBA" id="ARBA00038944"/>
    </source>
</evidence>
<dbReference type="InterPro" id="IPR006145">
    <property type="entry name" value="PsdUridine_synth_RsuA/RluA"/>
</dbReference>
<dbReference type="GO" id="GO:0008033">
    <property type="term" value="P:tRNA processing"/>
    <property type="evidence" value="ECO:0007669"/>
    <property type="project" value="UniProtKB-KW"/>
</dbReference>
<dbReference type="PANTHER" id="PTHR21600:SF91">
    <property type="entry name" value="DUAL-SPECIFICITY RNA PSEUDOURIDINE SYNTHASE RLUA"/>
    <property type="match status" value="1"/>
</dbReference>
<dbReference type="PANTHER" id="PTHR21600">
    <property type="entry name" value="MITOCHONDRIAL RNA PSEUDOURIDINE SYNTHASE"/>
    <property type="match status" value="1"/>
</dbReference>
<comment type="caution">
    <text evidence="17">The sequence shown here is derived from an EMBL/GenBank/DDBJ whole genome shotgun (WGS) entry which is preliminary data.</text>
</comment>
<evidence type="ECO:0000256" key="10">
    <source>
        <dbReference type="ARBA" id="ARBA00039988"/>
    </source>
</evidence>
<evidence type="ECO:0000256" key="6">
    <source>
        <dbReference type="ARBA" id="ARBA00036916"/>
    </source>
</evidence>
<feature type="domain" description="Pseudouridine synthase RsuA/RluA-like" evidence="16">
    <location>
        <begin position="26"/>
        <end position="171"/>
    </location>
</feature>
<evidence type="ECO:0000256" key="1">
    <source>
        <dbReference type="ARBA" id="ARBA00010876"/>
    </source>
</evidence>
<dbReference type="RefSeq" id="WP_171321544.1">
    <property type="nucleotide sequence ID" value="NZ_JABFBC010000001.1"/>
</dbReference>
<keyword evidence="4" id="KW-0413">Isomerase</keyword>
<comment type="function">
    <text evidence="7">Dual specificity enzyme that catalyzes the synthesis of pseudouridine from uracil-746 in 23S ribosomal RNA and from uracil-32 in the anticodon stem and loop of transfer RNAs.</text>
</comment>
<comment type="catalytic activity">
    <reaction evidence="5">
        <text>uridine(32) in tRNA = pseudouridine(32) in tRNA</text>
        <dbReference type="Rhea" id="RHEA:42544"/>
        <dbReference type="Rhea" id="RHEA-COMP:10107"/>
        <dbReference type="Rhea" id="RHEA-COMP:10108"/>
        <dbReference type="ChEBI" id="CHEBI:65314"/>
        <dbReference type="ChEBI" id="CHEBI:65315"/>
        <dbReference type="EC" id="5.4.99.28"/>
    </reaction>
</comment>
<evidence type="ECO:0000256" key="12">
    <source>
        <dbReference type="ARBA" id="ARBA00042372"/>
    </source>
</evidence>
<evidence type="ECO:0000256" key="14">
    <source>
        <dbReference type="ARBA" id="ARBA00042883"/>
    </source>
</evidence>
<evidence type="ECO:0000313" key="18">
    <source>
        <dbReference type="Proteomes" id="UP000572377"/>
    </source>
</evidence>
<keyword evidence="2" id="KW-0698">rRNA processing</keyword>
<evidence type="ECO:0000259" key="16">
    <source>
        <dbReference type="Pfam" id="PF00849"/>
    </source>
</evidence>